<dbReference type="Proteomes" id="UP000249590">
    <property type="component" value="Unassembled WGS sequence"/>
</dbReference>
<evidence type="ECO:0000256" key="5">
    <source>
        <dbReference type="ARBA" id="ARBA00022679"/>
    </source>
</evidence>
<sequence length="860" mass="91916">MRRQDTGAIFEDTIRWPSRRHGRRTACGGSPAVEEAAAVGHRGRRRRDAAERPAPPPDTAVRLPEPQLSSYGCDSDAAAPARVLIRRRNMRISHSIFLVGAIPIVVAVAIAVAALVLLTQVERARNGASLAGSIYRNALTASHARDEYLAAQPDERAASAQAFAAATHAAKDEFDALGGFVSDPTHLRAVDDAENALERLTRLMDRLIAVTEANDARVADMAERAGRLVGLADEARRRQHVSNAELAATLGRNDQRLQLTRRVVDDAHALRTVASDLERRRLAPGAAIATQRIRLEFSRLSRAAAQLQSRLDEAGDAEARSELQSLANSYASTVEASPAGDADEKSAQQLIDWIDTLAKTNKTESDSLQAEVAELLTYSIEASETDQATQNIATEMLKVAEQTGRALAARDFDAIASAMSASRSLSERIATLPISPLIQTEMLDDSTAWRAGLATTAEDLKQQSELVGDMEAVGSAMLESVGSLNDLLIAHAQRIWSLARNILIGAAVLGLILAAALGFAVARSITRPLSRLQQEMLGLVDGTHSGAIAGAERHDELGDMARATTHFVTELTRREADMQSAKDAAHAALADLKRTQANLIQAEKLASLGQLVAGVAHEINTPLGVALTTATTMGPEVERFRTAAESGRLSRSVLDNFVERMGEGARLAASNLQRAANLVHSFKQVAVDQASGDRRTFRVAEWLDDLLVSLGPVLKKAGHRVVVRCPDDIEIDSYPGALGQVLTNLIVNALSHAYPPATHGTLTLAVTAPDAAALRIAFSDDGRGIAPEHQARVFDPFFTTGRSSGNTGLGLHIVYNLVTGRLGGRIALSSEAGAGTTFVIDLPRRAPLERAEPQSPNPAR</sequence>
<keyword evidence="4" id="KW-0597">Phosphoprotein</keyword>
<dbReference type="EC" id="2.7.13.3" evidence="3"/>
<evidence type="ECO:0000313" key="11">
    <source>
        <dbReference type="EMBL" id="RAI02237.1"/>
    </source>
</evidence>
<evidence type="ECO:0000313" key="12">
    <source>
        <dbReference type="Proteomes" id="UP000249590"/>
    </source>
</evidence>
<dbReference type="AlphaFoldDB" id="A0A8B2P1T5"/>
<dbReference type="Gene3D" id="6.10.340.10">
    <property type="match status" value="1"/>
</dbReference>
<dbReference type="SUPFAM" id="SSF47384">
    <property type="entry name" value="Homodimeric domain of signal transducing histidine kinase"/>
    <property type="match status" value="1"/>
</dbReference>
<dbReference type="CDD" id="cd00075">
    <property type="entry name" value="HATPase"/>
    <property type="match status" value="1"/>
</dbReference>
<evidence type="ECO:0000256" key="3">
    <source>
        <dbReference type="ARBA" id="ARBA00012438"/>
    </source>
</evidence>
<dbReference type="SMART" id="SM00388">
    <property type="entry name" value="HisKA"/>
    <property type="match status" value="1"/>
</dbReference>
<dbReference type="InterPro" id="IPR004358">
    <property type="entry name" value="Sig_transdc_His_kin-like_C"/>
</dbReference>
<dbReference type="SMART" id="SM00387">
    <property type="entry name" value="HATPase_c"/>
    <property type="match status" value="1"/>
</dbReference>
<dbReference type="InterPro" id="IPR005467">
    <property type="entry name" value="His_kinase_dom"/>
</dbReference>
<dbReference type="PRINTS" id="PR00344">
    <property type="entry name" value="BCTRLSENSOR"/>
</dbReference>
<dbReference type="PANTHER" id="PTHR43065">
    <property type="entry name" value="SENSOR HISTIDINE KINASE"/>
    <property type="match status" value="1"/>
</dbReference>
<feature type="transmembrane region" description="Helical" evidence="8">
    <location>
        <begin position="96"/>
        <end position="118"/>
    </location>
</feature>
<dbReference type="InterPro" id="IPR003594">
    <property type="entry name" value="HATPase_dom"/>
</dbReference>
<dbReference type="Gene3D" id="1.10.287.130">
    <property type="match status" value="1"/>
</dbReference>
<evidence type="ECO:0000256" key="8">
    <source>
        <dbReference type="SAM" id="Phobius"/>
    </source>
</evidence>
<accession>A0A8B2P1T5</accession>
<organism evidence="11 12">
    <name type="scientific">Acuticoccus sediminis</name>
    <dbReference type="NCBI Taxonomy" id="2184697"/>
    <lineage>
        <taxon>Bacteria</taxon>
        <taxon>Pseudomonadati</taxon>
        <taxon>Pseudomonadota</taxon>
        <taxon>Alphaproteobacteria</taxon>
        <taxon>Hyphomicrobiales</taxon>
        <taxon>Amorphaceae</taxon>
        <taxon>Acuticoccus</taxon>
    </lineage>
</organism>
<comment type="subcellular location">
    <subcellularLocation>
        <location evidence="2">Membrane</location>
    </subcellularLocation>
</comment>
<comment type="catalytic activity">
    <reaction evidence="1">
        <text>ATP + protein L-histidine = ADP + protein N-phospho-L-histidine.</text>
        <dbReference type="EC" id="2.7.13.3"/>
    </reaction>
</comment>
<dbReference type="Pfam" id="PF02518">
    <property type="entry name" value="HATPase_c"/>
    <property type="match status" value="1"/>
</dbReference>
<evidence type="ECO:0000256" key="6">
    <source>
        <dbReference type="ARBA" id="ARBA00022777"/>
    </source>
</evidence>
<dbReference type="InterPro" id="IPR003661">
    <property type="entry name" value="HisK_dim/P_dom"/>
</dbReference>
<dbReference type="PROSITE" id="PS50109">
    <property type="entry name" value="HIS_KIN"/>
    <property type="match status" value="1"/>
</dbReference>
<dbReference type="Gene3D" id="3.30.565.10">
    <property type="entry name" value="Histidine kinase-like ATPase, C-terminal domain"/>
    <property type="match status" value="1"/>
</dbReference>
<keyword evidence="8" id="KW-0472">Membrane</keyword>
<evidence type="ECO:0000259" key="9">
    <source>
        <dbReference type="PROSITE" id="PS50109"/>
    </source>
</evidence>
<dbReference type="InterPro" id="IPR003660">
    <property type="entry name" value="HAMP_dom"/>
</dbReference>
<dbReference type="EMBL" id="QHHQ01000002">
    <property type="protein sequence ID" value="RAI02237.1"/>
    <property type="molecule type" value="Genomic_DNA"/>
</dbReference>
<keyword evidence="8" id="KW-1133">Transmembrane helix</keyword>
<dbReference type="GO" id="GO:0000155">
    <property type="term" value="F:phosphorelay sensor kinase activity"/>
    <property type="evidence" value="ECO:0007669"/>
    <property type="project" value="InterPro"/>
</dbReference>
<reference evidence="11 12" key="1">
    <citation type="submission" date="2018-05" db="EMBL/GenBank/DDBJ databases">
        <title>Acuticoccus sediminis sp. nov., isolated from deep-sea sediment of Indian Ocean.</title>
        <authorList>
            <person name="Liu X."/>
            <person name="Lai Q."/>
            <person name="Du Y."/>
            <person name="Sun F."/>
            <person name="Zhang X."/>
            <person name="Wang S."/>
            <person name="Shao Z."/>
        </authorList>
    </citation>
    <scope>NUCLEOTIDE SEQUENCE [LARGE SCALE GENOMIC DNA]</scope>
    <source>
        <strain evidence="11 12">PTG4-2</strain>
    </source>
</reference>
<keyword evidence="5" id="KW-0808">Transferase</keyword>
<dbReference type="SUPFAM" id="SSF55874">
    <property type="entry name" value="ATPase domain of HSP90 chaperone/DNA topoisomerase II/histidine kinase"/>
    <property type="match status" value="1"/>
</dbReference>
<gene>
    <name evidence="11" type="ORF">DLJ53_12800</name>
</gene>
<dbReference type="InterPro" id="IPR036097">
    <property type="entry name" value="HisK_dim/P_sf"/>
</dbReference>
<feature type="region of interest" description="Disordered" evidence="7">
    <location>
        <begin position="20"/>
        <end position="73"/>
    </location>
</feature>
<evidence type="ECO:0000256" key="1">
    <source>
        <dbReference type="ARBA" id="ARBA00000085"/>
    </source>
</evidence>
<proteinExistence type="predicted"/>
<keyword evidence="6 11" id="KW-0418">Kinase</keyword>
<keyword evidence="8" id="KW-0812">Transmembrane</keyword>
<evidence type="ECO:0000256" key="7">
    <source>
        <dbReference type="SAM" id="MobiDB-lite"/>
    </source>
</evidence>
<evidence type="ECO:0000259" key="10">
    <source>
        <dbReference type="PROSITE" id="PS50885"/>
    </source>
</evidence>
<evidence type="ECO:0000256" key="2">
    <source>
        <dbReference type="ARBA" id="ARBA00004370"/>
    </source>
</evidence>
<dbReference type="SUPFAM" id="SSF158472">
    <property type="entry name" value="HAMP domain-like"/>
    <property type="match status" value="1"/>
</dbReference>
<evidence type="ECO:0000256" key="4">
    <source>
        <dbReference type="ARBA" id="ARBA00022553"/>
    </source>
</evidence>
<comment type="caution">
    <text evidence="11">The sequence shown here is derived from an EMBL/GenBank/DDBJ whole genome shotgun (WGS) entry which is preliminary data.</text>
</comment>
<keyword evidence="12" id="KW-1185">Reference proteome</keyword>
<protein>
    <recommendedName>
        <fullName evidence="3">histidine kinase</fullName>
        <ecNumber evidence="3">2.7.13.3</ecNumber>
    </recommendedName>
</protein>
<dbReference type="InterPro" id="IPR036890">
    <property type="entry name" value="HATPase_C_sf"/>
</dbReference>
<feature type="domain" description="HAMP" evidence="10">
    <location>
        <begin position="523"/>
        <end position="576"/>
    </location>
</feature>
<feature type="domain" description="Histidine kinase" evidence="9">
    <location>
        <begin position="614"/>
        <end position="846"/>
    </location>
</feature>
<dbReference type="PROSITE" id="PS50885">
    <property type="entry name" value="HAMP"/>
    <property type="match status" value="1"/>
</dbReference>
<feature type="transmembrane region" description="Helical" evidence="8">
    <location>
        <begin position="502"/>
        <end position="522"/>
    </location>
</feature>
<name>A0A8B2P1T5_9HYPH</name>
<dbReference type="GO" id="GO:0016020">
    <property type="term" value="C:membrane"/>
    <property type="evidence" value="ECO:0007669"/>
    <property type="project" value="UniProtKB-SubCell"/>
</dbReference>